<dbReference type="InterPro" id="IPR003439">
    <property type="entry name" value="ABC_transporter-like_ATP-bd"/>
</dbReference>
<dbReference type="PROSITE" id="PS50893">
    <property type="entry name" value="ABC_TRANSPORTER_2"/>
    <property type="match status" value="2"/>
</dbReference>
<dbReference type="Gene3D" id="3.40.50.300">
    <property type="entry name" value="P-loop containing nucleotide triphosphate hydrolases"/>
    <property type="match status" value="2"/>
</dbReference>
<feature type="domain" description="ABC transporter" evidence="4">
    <location>
        <begin position="259"/>
        <end position="496"/>
    </location>
</feature>
<dbReference type="EMBL" id="LSZW01000057">
    <property type="protein sequence ID" value="KXK65721.1"/>
    <property type="molecule type" value="Genomic_DNA"/>
</dbReference>
<evidence type="ECO:0000256" key="2">
    <source>
        <dbReference type="ARBA" id="ARBA00022741"/>
    </source>
</evidence>
<dbReference type="KEGG" id="cmiu:B1H56_11950"/>
<evidence type="ECO:0000259" key="4">
    <source>
        <dbReference type="PROSITE" id="PS50893"/>
    </source>
</evidence>
<dbReference type="InterPro" id="IPR003593">
    <property type="entry name" value="AAA+_ATPase"/>
</dbReference>
<dbReference type="PATRIC" id="fig|626937.4.peg.1425"/>
<dbReference type="PANTHER" id="PTHR43790">
    <property type="entry name" value="CARBOHYDRATE TRANSPORT ATP-BINDING PROTEIN MG119-RELATED"/>
    <property type="match status" value="1"/>
</dbReference>
<dbReference type="STRING" id="626937.HMPREF3293_01443"/>
<dbReference type="Proteomes" id="UP000070366">
    <property type="component" value="Unassembled WGS sequence"/>
</dbReference>
<dbReference type="SUPFAM" id="SSF52540">
    <property type="entry name" value="P-loop containing nucleoside triphosphate hydrolases"/>
    <property type="match status" value="2"/>
</dbReference>
<dbReference type="OrthoDB" id="2085514at2"/>
<protein>
    <submittedName>
        <fullName evidence="5">ABC transporter, ATP-binding protein</fullName>
    </submittedName>
</protein>
<name>A0A136Q4X3_9FIRM</name>
<dbReference type="PANTHER" id="PTHR43790:SF2">
    <property type="entry name" value="AUTOINDUCER 2 IMPORT ATP-BINDING PROTEIN LSRA"/>
    <property type="match status" value="1"/>
</dbReference>
<organism evidence="5 6">
    <name type="scientific">Christensenella minuta</name>
    <dbReference type="NCBI Taxonomy" id="626937"/>
    <lineage>
        <taxon>Bacteria</taxon>
        <taxon>Bacillati</taxon>
        <taxon>Bacillota</taxon>
        <taxon>Clostridia</taxon>
        <taxon>Christensenellales</taxon>
        <taxon>Christensenellaceae</taxon>
        <taxon>Christensenella</taxon>
    </lineage>
</organism>
<proteinExistence type="inferred from homology"/>
<comment type="similarity">
    <text evidence="1">Belongs to the ABC transporter superfamily. AI-2 autoinducer porter (TC 3.A.1.2.8) family.</text>
</comment>
<keyword evidence="6" id="KW-1185">Reference proteome</keyword>
<dbReference type="InterPro" id="IPR027417">
    <property type="entry name" value="P-loop_NTPase"/>
</dbReference>
<dbReference type="AlphaFoldDB" id="A0A136Q4X3"/>
<accession>A0A136Q4X3</accession>
<gene>
    <name evidence="5" type="ORF">HMPREF3293_01443</name>
</gene>
<dbReference type="GO" id="GO:0005524">
    <property type="term" value="F:ATP binding"/>
    <property type="evidence" value="ECO:0007669"/>
    <property type="project" value="UniProtKB-KW"/>
</dbReference>
<feature type="domain" description="ABC transporter" evidence="4">
    <location>
        <begin position="13"/>
        <end position="248"/>
    </location>
</feature>
<evidence type="ECO:0000313" key="5">
    <source>
        <dbReference type="EMBL" id="KXK65721.1"/>
    </source>
</evidence>
<comment type="caution">
    <text evidence="5">The sequence shown here is derived from an EMBL/GenBank/DDBJ whole genome shotgun (WGS) entry which is preliminary data.</text>
</comment>
<evidence type="ECO:0000256" key="3">
    <source>
        <dbReference type="ARBA" id="ARBA00022840"/>
    </source>
</evidence>
<dbReference type="Pfam" id="PF00005">
    <property type="entry name" value="ABC_tran"/>
    <property type="match status" value="2"/>
</dbReference>
<dbReference type="InterPro" id="IPR050107">
    <property type="entry name" value="ABC_carbohydrate_import_ATPase"/>
</dbReference>
<reference evidence="6" key="1">
    <citation type="submission" date="2016-02" db="EMBL/GenBank/DDBJ databases">
        <authorList>
            <person name="Mitreva M."/>
            <person name="Pepin K.H."/>
            <person name="Mihindukulasuriya K.A."/>
            <person name="Fulton R."/>
            <person name="Fronick C."/>
            <person name="O'Laughlin M."/>
            <person name="Miner T."/>
            <person name="Herter B."/>
            <person name="Rosa B.A."/>
            <person name="Cordes M."/>
            <person name="Tomlinson C."/>
            <person name="Wollam A."/>
            <person name="Palsikar V.B."/>
            <person name="Mardis E.R."/>
            <person name="Wilson R.K."/>
        </authorList>
    </citation>
    <scope>NUCLEOTIDE SEQUENCE [LARGE SCALE GENOMIC DNA]</scope>
    <source>
        <strain evidence="6">DSM 22607</strain>
    </source>
</reference>
<evidence type="ECO:0000256" key="1">
    <source>
        <dbReference type="ARBA" id="ARBA00009404"/>
    </source>
</evidence>
<dbReference type="GO" id="GO:0016887">
    <property type="term" value="F:ATP hydrolysis activity"/>
    <property type="evidence" value="ECO:0007669"/>
    <property type="project" value="InterPro"/>
</dbReference>
<evidence type="ECO:0000313" key="6">
    <source>
        <dbReference type="Proteomes" id="UP000070366"/>
    </source>
</evidence>
<keyword evidence="2" id="KW-0547">Nucleotide-binding</keyword>
<dbReference type="RefSeq" id="WP_066520814.1">
    <property type="nucleotide sequence ID" value="NZ_CABMOF010000004.1"/>
</dbReference>
<keyword evidence="3 5" id="KW-0067">ATP-binding</keyword>
<dbReference type="CDD" id="cd03216">
    <property type="entry name" value="ABC_Carb_Monos_I"/>
    <property type="match status" value="1"/>
</dbReference>
<sequence length="497" mass="56023">MSSANSELYEPVFKLSGISKSFDGRPLLKNINLDFYPGQICSILGENGAGKSTLIKIMAGILQPDEGDIFIQGNRVRLKSPHLAKRTGVHFVLQEPHLVPFLNVEQNVFLGNEMNRGLLIDQKRHLDAYRQVMQFMEWDIDPATPVSELSLSQKMNVELAKAIIMGAKVLLLDEITAPFNEQQTEKMFRIIKKLAQQGVCVIFVSHKMDEIRNISRRLVIIRDGNITADIENTEEVVSDKIVQLMTGDSFRNRYPKTRARKGRVLLQVNHVSNAAGTVKNVDLKLHEGEIVGLTGLRESGKGTLAQMLVGMEKISSGTLKINNKAVKLKNPHEAMKNGIVFFSGNDTNNLFLQKDSYFNVTISNLFRLTHAGYLSPREVQEASESYLHKLKAEVDPSQKVRVLSTGNKQKVAFSKILFTNRKILILENPSANLDIPSKVELYNIMNTLAHRKCGILLISSDIHELIGMCDRIYIMNKGQVKNELEYDEADIHKIFYY</sequence>
<dbReference type="SMART" id="SM00382">
    <property type="entry name" value="AAA"/>
    <property type="match status" value="2"/>
</dbReference>